<proteinExistence type="predicted"/>
<evidence type="ECO:0000313" key="2">
    <source>
        <dbReference type="EMBL" id="TFZ05220.1"/>
    </source>
</evidence>
<dbReference type="InterPro" id="IPR050471">
    <property type="entry name" value="AB_hydrolase"/>
</dbReference>
<dbReference type="InterPro" id="IPR029058">
    <property type="entry name" value="AB_hydrolase_fold"/>
</dbReference>
<dbReference type="PROSITE" id="PS00622">
    <property type="entry name" value="HTH_LUXR_1"/>
    <property type="match status" value="1"/>
</dbReference>
<dbReference type="EMBL" id="SMLM01000001">
    <property type="protein sequence ID" value="TFZ05220.1"/>
    <property type="molecule type" value="Genomic_DNA"/>
</dbReference>
<dbReference type="SUPFAM" id="SSF46894">
    <property type="entry name" value="C-terminal effector domain of the bipartite response regulators"/>
    <property type="match status" value="1"/>
</dbReference>
<dbReference type="RefSeq" id="WP_135261301.1">
    <property type="nucleotide sequence ID" value="NZ_SMLM01000001.1"/>
</dbReference>
<dbReference type="InterPro" id="IPR000792">
    <property type="entry name" value="Tscrpt_reg_LuxR_C"/>
</dbReference>
<accession>A0A4Z0C425</accession>
<evidence type="ECO:0000259" key="1">
    <source>
        <dbReference type="PROSITE" id="PS50043"/>
    </source>
</evidence>
<name>A0A4Z0C425_9BURK</name>
<gene>
    <name evidence="2" type="ORF">EZ313_00640</name>
</gene>
<dbReference type="InterPro" id="IPR036388">
    <property type="entry name" value="WH-like_DNA-bd_sf"/>
</dbReference>
<dbReference type="GO" id="GO:0016787">
    <property type="term" value="F:hydrolase activity"/>
    <property type="evidence" value="ECO:0007669"/>
    <property type="project" value="UniProtKB-KW"/>
</dbReference>
<reference evidence="2 3" key="1">
    <citation type="submission" date="2019-03" db="EMBL/GenBank/DDBJ databases">
        <title>Ramlibacter henchirensis DSM 14656, whole genome shotgun sequence.</title>
        <authorList>
            <person name="Zhang X."/>
            <person name="Feng G."/>
            <person name="Zhu H."/>
        </authorList>
    </citation>
    <scope>NUCLEOTIDE SEQUENCE [LARGE SCALE GENOMIC DNA]</scope>
    <source>
        <strain evidence="2 3">DSM 14656</strain>
    </source>
</reference>
<dbReference type="PANTHER" id="PTHR43433">
    <property type="entry name" value="HYDROLASE, ALPHA/BETA FOLD FAMILY PROTEIN"/>
    <property type="match status" value="1"/>
</dbReference>
<dbReference type="GO" id="GO:0003677">
    <property type="term" value="F:DNA binding"/>
    <property type="evidence" value="ECO:0007669"/>
    <property type="project" value="InterPro"/>
</dbReference>
<dbReference type="Gene3D" id="3.40.50.1820">
    <property type="entry name" value="alpha/beta hydrolase"/>
    <property type="match status" value="1"/>
</dbReference>
<dbReference type="AlphaFoldDB" id="A0A4Z0C425"/>
<organism evidence="2 3">
    <name type="scientific">Ramlibacter henchirensis</name>
    <dbReference type="NCBI Taxonomy" id="204072"/>
    <lineage>
        <taxon>Bacteria</taxon>
        <taxon>Pseudomonadati</taxon>
        <taxon>Pseudomonadota</taxon>
        <taxon>Betaproteobacteria</taxon>
        <taxon>Burkholderiales</taxon>
        <taxon>Comamonadaceae</taxon>
        <taxon>Ramlibacter</taxon>
    </lineage>
</organism>
<dbReference type="OrthoDB" id="9796770at2"/>
<feature type="domain" description="HTH luxR-type" evidence="1">
    <location>
        <begin position="286"/>
        <end position="351"/>
    </location>
</feature>
<dbReference type="Pfam" id="PF00196">
    <property type="entry name" value="GerE"/>
    <property type="match status" value="1"/>
</dbReference>
<dbReference type="Gene3D" id="1.10.10.10">
    <property type="entry name" value="Winged helix-like DNA-binding domain superfamily/Winged helix DNA-binding domain"/>
    <property type="match status" value="1"/>
</dbReference>
<dbReference type="SUPFAM" id="SSF53474">
    <property type="entry name" value="alpha/beta-Hydrolases"/>
    <property type="match status" value="1"/>
</dbReference>
<keyword evidence="3" id="KW-1185">Reference proteome</keyword>
<dbReference type="SMART" id="SM00421">
    <property type="entry name" value="HTH_LUXR"/>
    <property type="match status" value="1"/>
</dbReference>
<evidence type="ECO:0000313" key="3">
    <source>
        <dbReference type="Proteomes" id="UP000298180"/>
    </source>
</evidence>
<dbReference type="PRINTS" id="PR00038">
    <property type="entry name" value="HTHLUXR"/>
</dbReference>
<comment type="caution">
    <text evidence="2">The sequence shown here is derived from an EMBL/GenBank/DDBJ whole genome shotgun (WGS) entry which is preliminary data.</text>
</comment>
<dbReference type="InterPro" id="IPR016032">
    <property type="entry name" value="Sig_transdc_resp-reg_C-effctor"/>
</dbReference>
<protein>
    <submittedName>
        <fullName evidence="2">Alpha/beta fold hydrolase</fullName>
    </submittedName>
</protein>
<dbReference type="Pfam" id="PF00561">
    <property type="entry name" value="Abhydrolase_1"/>
    <property type="match status" value="1"/>
</dbReference>
<dbReference type="PANTHER" id="PTHR43433:SF8">
    <property type="entry name" value="BIFUNCTIONAL LIPASE_ADENYLATE CYCLASE LIPJ"/>
    <property type="match status" value="1"/>
</dbReference>
<dbReference type="PRINTS" id="PR00111">
    <property type="entry name" value="ABHYDROLASE"/>
</dbReference>
<dbReference type="PROSITE" id="PS50043">
    <property type="entry name" value="HTH_LUXR_2"/>
    <property type="match status" value="1"/>
</dbReference>
<keyword evidence="2" id="KW-0378">Hydrolase</keyword>
<dbReference type="GO" id="GO:0006355">
    <property type="term" value="P:regulation of DNA-templated transcription"/>
    <property type="evidence" value="ECO:0007669"/>
    <property type="project" value="InterPro"/>
</dbReference>
<dbReference type="Proteomes" id="UP000298180">
    <property type="component" value="Unassembled WGS sequence"/>
</dbReference>
<dbReference type="InterPro" id="IPR000073">
    <property type="entry name" value="AB_hydrolase_1"/>
</dbReference>
<dbReference type="CDD" id="cd06170">
    <property type="entry name" value="LuxR_C_like"/>
    <property type="match status" value="1"/>
</dbReference>
<sequence>MSRFVQEIRFAPSTGGASIAYATSGRGWPLVRAGHWMTHLEWDWQMPVWGPWIEALSTRYRLIRYDNRGCGLSSAATEPVLLETLVTDLAAVIDAAGHERVALLGASQGGAAAIAYAAANPHRVSHLVLCDAFARGALVRQPGQRPMIDALARLVEDGWGQDNAAFRQVFTTQFFPGASQEQAKAFNDMQRLSCSPAQAARIVSGFAEIDASPHLAALRCPTLVMHCRGDARIPFEEGRFLAANIAGARFEILDSINHVPLAGEPAFDRMMALIDGFLPGSAGGAGEPAFAGLSARERDLLELLAQGLDNAQIAARLGLAEKTVRNNVSALFTRLEVENRAQAIVRARQAGFGIG</sequence>